<keyword evidence="1" id="KW-0238">DNA-binding</keyword>
<reference evidence="1 2" key="1">
    <citation type="submission" date="2019-05" db="EMBL/GenBank/DDBJ databases">
        <title>The metagenome of a microbial culture collection derived from dairy environment covers the genomic content of the human microbiome.</title>
        <authorList>
            <person name="Roder T."/>
            <person name="Wuthrich D."/>
            <person name="Sattari Z."/>
            <person name="Von Ah U."/>
            <person name="Bar C."/>
            <person name="Ronchi F."/>
            <person name="Macpherson A.J."/>
            <person name="Ganal-Vonarburg S.C."/>
            <person name="Bruggmann R."/>
            <person name="Vergeres G."/>
        </authorList>
    </citation>
    <scope>NUCLEOTIDE SEQUENCE [LARGE SCALE GENOMIC DNA]</scope>
    <source>
        <strain evidence="1 2">FAM 1079</strain>
    </source>
</reference>
<name>A0A5R9CXI2_9LACO</name>
<accession>A0A5R9CXI2</accession>
<evidence type="ECO:0000313" key="2">
    <source>
        <dbReference type="Proteomes" id="UP000305100"/>
    </source>
</evidence>
<organism evidence="1 2">
    <name type="scientific">Lentilactobacillus parafarraginis</name>
    <dbReference type="NCBI Taxonomy" id="390842"/>
    <lineage>
        <taxon>Bacteria</taxon>
        <taxon>Bacillati</taxon>
        <taxon>Bacillota</taxon>
        <taxon>Bacilli</taxon>
        <taxon>Lactobacillales</taxon>
        <taxon>Lactobacillaceae</taxon>
        <taxon>Lentilactobacillus</taxon>
    </lineage>
</organism>
<dbReference type="RefSeq" id="WP_138467259.1">
    <property type="nucleotide sequence ID" value="NZ_VBSX01000005.1"/>
</dbReference>
<dbReference type="OrthoDB" id="2188840at2"/>
<dbReference type="GO" id="GO:0003677">
    <property type="term" value="F:DNA binding"/>
    <property type="evidence" value="ECO:0007669"/>
    <property type="project" value="UniProtKB-KW"/>
</dbReference>
<proteinExistence type="predicted"/>
<sequence>MEQLVEPRYLSYKQAMDYMGIGSYNTLHRYIDIGLKVTMTPFGAKIDKHDINEFLKQYKM</sequence>
<dbReference type="AlphaFoldDB" id="A0A5R9CXI2"/>
<gene>
    <name evidence="1" type="ORF">FEZ41_03510</name>
</gene>
<protein>
    <submittedName>
        <fullName evidence="1">DNA-binding protein</fullName>
    </submittedName>
</protein>
<evidence type="ECO:0000313" key="1">
    <source>
        <dbReference type="EMBL" id="TLQ20457.1"/>
    </source>
</evidence>
<dbReference type="EMBL" id="VBSX01000005">
    <property type="protein sequence ID" value="TLQ20457.1"/>
    <property type="molecule type" value="Genomic_DNA"/>
</dbReference>
<comment type="caution">
    <text evidence="1">The sequence shown here is derived from an EMBL/GenBank/DDBJ whole genome shotgun (WGS) entry which is preliminary data.</text>
</comment>
<dbReference type="Proteomes" id="UP000305100">
    <property type="component" value="Unassembled WGS sequence"/>
</dbReference>